<keyword evidence="7" id="KW-1185">Reference proteome</keyword>
<dbReference type="PANTHER" id="PTHR42991">
    <property type="entry name" value="ALDEHYDE DEHYDROGENASE"/>
    <property type="match status" value="1"/>
</dbReference>
<proteinExistence type="inferred from homology"/>
<evidence type="ECO:0000259" key="5">
    <source>
        <dbReference type="Pfam" id="PF00171"/>
    </source>
</evidence>
<keyword evidence="2 4" id="KW-0560">Oxidoreductase</keyword>
<dbReference type="InterPro" id="IPR029510">
    <property type="entry name" value="Ald_DH_CS_GLU"/>
</dbReference>
<dbReference type="Proteomes" id="UP000010792">
    <property type="component" value="Chromosome"/>
</dbReference>
<dbReference type="STRING" id="1125847.NT26_0158"/>
<dbReference type="Gene3D" id="3.40.309.10">
    <property type="entry name" value="Aldehyde Dehydrogenase, Chain A, domain 2"/>
    <property type="match status" value="1"/>
</dbReference>
<name>L0NA64_9HYPH</name>
<dbReference type="InterPro" id="IPR015590">
    <property type="entry name" value="Aldehyde_DH_dom"/>
</dbReference>
<reference evidence="6 7" key="1">
    <citation type="journal article" date="2013" name="Genome Biol. Evol.">
        <title>Life in an arsenic-containing gold mine: genome and physiology of the autotrophic arsenite-oxidizing bacterium rhizobium sp. NT-26.</title>
        <authorList>
            <person name="Andres J."/>
            <person name="Arsene-Ploetze F."/>
            <person name="Barbe V."/>
            <person name="Brochier-Armanet C."/>
            <person name="Cleiss-Arnold J."/>
            <person name="Coppee J.Y."/>
            <person name="Dillies M.A."/>
            <person name="Geist"/>
            <person name="L"/>
            <person name="Joublin A."/>
            <person name="Koechler S."/>
            <person name="Lassalle F."/>
            <person name="Marchal M."/>
            <person name="Medigue C."/>
            <person name="Muller D."/>
            <person name="Nesme X."/>
            <person name="Plewniak F."/>
            <person name="Proux C."/>
            <person name="Ramirez-Bahena M.H."/>
            <person name="Schenowitz C."/>
            <person name="Sismeiro O."/>
            <person name="Vallenet D."/>
            <person name="Santini J.M."/>
            <person name="Bertin P.N."/>
        </authorList>
    </citation>
    <scope>NUCLEOTIDE SEQUENCE [LARGE SCALE GENOMIC DNA]</scope>
    <source>
        <strain evidence="6 7">NT-26</strain>
    </source>
</reference>
<dbReference type="InterPro" id="IPR016162">
    <property type="entry name" value="Ald_DH_N"/>
</dbReference>
<feature type="domain" description="Aldehyde dehydrogenase" evidence="5">
    <location>
        <begin position="19"/>
        <end position="470"/>
    </location>
</feature>
<dbReference type="PROSITE" id="PS00687">
    <property type="entry name" value="ALDEHYDE_DEHYDR_GLU"/>
    <property type="match status" value="1"/>
</dbReference>
<dbReference type="InterPro" id="IPR016160">
    <property type="entry name" value="Ald_DH_CS_CYS"/>
</dbReference>
<evidence type="ECO:0000256" key="4">
    <source>
        <dbReference type="RuleBase" id="RU003345"/>
    </source>
</evidence>
<dbReference type="Gene3D" id="3.40.605.10">
    <property type="entry name" value="Aldehyde Dehydrogenase, Chain A, domain 1"/>
    <property type="match status" value="1"/>
</dbReference>
<evidence type="ECO:0000313" key="6">
    <source>
        <dbReference type="EMBL" id="CCF17883.1"/>
    </source>
</evidence>
<dbReference type="PANTHER" id="PTHR42991:SF1">
    <property type="entry name" value="ALDEHYDE DEHYDROGENASE"/>
    <property type="match status" value="1"/>
</dbReference>
<evidence type="ECO:0000256" key="3">
    <source>
        <dbReference type="PROSITE-ProRule" id="PRU10007"/>
    </source>
</evidence>
<feature type="active site" evidence="3">
    <location>
        <position position="248"/>
    </location>
</feature>
<evidence type="ECO:0000256" key="1">
    <source>
        <dbReference type="ARBA" id="ARBA00009986"/>
    </source>
</evidence>
<dbReference type="InterPro" id="IPR016161">
    <property type="entry name" value="Ald_DH/histidinol_DH"/>
</dbReference>
<dbReference type="SUPFAM" id="SSF53720">
    <property type="entry name" value="ALDH-like"/>
    <property type="match status" value="1"/>
</dbReference>
<accession>L0NA64</accession>
<dbReference type="EMBL" id="FO082820">
    <property type="protein sequence ID" value="CCF17883.1"/>
    <property type="molecule type" value="Genomic_DNA"/>
</dbReference>
<dbReference type="GO" id="GO:0008911">
    <property type="term" value="F:lactaldehyde dehydrogenase (NAD+) activity"/>
    <property type="evidence" value="ECO:0007669"/>
    <property type="project" value="TreeGrafter"/>
</dbReference>
<evidence type="ECO:0000313" key="7">
    <source>
        <dbReference type="Proteomes" id="UP000010792"/>
    </source>
</evidence>
<comment type="similarity">
    <text evidence="1 4">Belongs to the aldehyde dehydrogenase family.</text>
</comment>
<gene>
    <name evidence="6" type="ORF">NT26_0158</name>
</gene>
<dbReference type="InterPro" id="IPR016163">
    <property type="entry name" value="Ald_DH_C"/>
</dbReference>
<organism evidence="6 7">
    <name type="scientific">Pseudorhizobium banfieldiae</name>
    <dbReference type="NCBI Taxonomy" id="1125847"/>
    <lineage>
        <taxon>Bacteria</taxon>
        <taxon>Pseudomonadati</taxon>
        <taxon>Pseudomonadota</taxon>
        <taxon>Alphaproteobacteria</taxon>
        <taxon>Hyphomicrobiales</taxon>
        <taxon>Rhizobiaceae</taxon>
        <taxon>Rhizobium/Agrobacterium group</taxon>
        <taxon>Pseudorhizobium</taxon>
    </lineage>
</organism>
<evidence type="ECO:0000256" key="2">
    <source>
        <dbReference type="ARBA" id="ARBA00023002"/>
    </source>
</evidence>
<protein>
    <submittedName>
        <fullName evidence="6">Putative aldehyde dehydrogenase (NADP+-dependent) putative succinate-semialdehyde dehydrogenase (SSDH/GabD)</fullName>
        <ecNumber evidence="6">1.2.1.-</ecNumber>
    </submittedName>
</protein>
<dbReference type="AlphaFoldDB" id="L0NA64"/>
<sequence>MTRYPHMTQAQRLTIETTNAILVRNPFDGSPVGEVPTSSAGEIVAAVSRAKVAQWDFRRSTPAVRRAMLNALATEIAADAENLARIISSEMGKTIREARNEVRRAQNTLRLSGDAATFLDGEALHCAIVEGGADRLATITYEPVGVVGAITSFNYPLNLLCHKLGPALAAGNAVVAKPSPKAPLAAARLRELALKAGWPKDLFQVVHGGADEALALVRAPIDLLSFTGGPSAGLALKNASGLVRCLMELGGNDPLFVLPDADLDKAVATTIGHRFEIAGQSCAAVKKLYLHKDIEKTFTDKLLAAVDAVEFGDPSGDDTDMGTVIDMAAARTVADRVEATIANGNGKLLTGGTHDGTVYSPTVISDVSVDAPVIADETFGPIIAIRSFSDAREAIAEVNAGSYGLQAGVFTNNHALIKTFSRDLQVGGVMINEGPDFRAEHVPFGGIKRSGLGREGVRIALREMSEPKVVID</sequence>
<dbReference type="KEGG" id="rht:NT26_0158"/>
<dbReference type="InterPro" id="IPR051020">
    <property type="entry name" value="ALDH-related_metabolic_enz"/>
</dbReference>
<dbReference type="PROSITE" id="PS00070">
    <property type="entry name" value="ALDEHYDE_DEHYDR_CYS"/>
    <property type="match status" value="1"/>
</dbReference>
<dbReference type="EC" id="1.2.1.-" evidence="6"/>
<dbReference type="Pfam" id="PF00171">
    <property type="entry name" value="Aldedh"/>
    <property type="match status" value="1"/>
</dbReference>